<dbReference type="SMART" id="SM00603">
    <property type="entry name" value="LCCL"/>
    <property type="match status" value="1"/>
</dbReference>
<dbReference type="InterPro" id="IPR004043">
    <property type="entry name" value="LCCL"/>
</dbReference>
<feature type="region of interest" description="Disordered" evidence="1">
    <location>
        <begin position="1"/>
        <end position="37"/>
    </location>
</feature>
<evidence type="ECO:0000256" key="1">
    <source>
        <dbReference type="SAM" id="MobiDB-lite"/>
    </source>
</evidence>
<dbReference type="InterPro" id="IPR051957">
    <property type="entry name" value="CRISP-LCCL_domain"/>
</dbReference>
<dbReference type="PANTHER" id="PTHR31331">
    <property type="entry name" value="LCCL DOMAIN PROTEIN (AFU_ORTHOLOGUE AFUA_5G08630)"/>
    <property type="match status" value="1"/>
</dbReference>
<feature type="transmembrane region" description="Helical" evidence="2">
    <location>
        <begin position="323"/>
        <end position="349"/>
    </location>
</feature>
<feature type="compositionally biased region" description="Low complexity" evidence="1">
    <location>
        <begin position="7"/>
        <end position="19"/>
    </location>
</feature>
<comment type="caution">
    <text evidence="4">The sequence shown here is derived from an EMBL/GenBank/DDBJ whole genome shotgun (WGS) entry which is preliminary data.</text>
</comment>
<evidence type="ECO:0000259" key="3">
    <source>
        <dbReference type="PROSITE" id="PS50820"/>
    </source>
</evidence>
<organism evidence="4 5">
    <name type="scientific">Fonsecaea erecta</name>
    <dbReference type="NCBI Taxonomy" id="1367422"/>
    <lineage>
        <taxon>Eukaryota</taxon>
        <taxon>Fungi</taxon>
        <taxon>Dikarya</taxon>
        <taxon>Ascomycota</taxon>
        <taxon>Pezizomycotina</taxon>
        <taxon>Eurotiomycetes</taxon>
        <taxon>Chaetothyriomycetidae</taxon>
        <taxon>Chaetothyriales</taxon>
        <taxon>Herpotrichiellaceae</taxon>
        <taxon>Fonsecaea</taxon>
    </lineage>
</organism>
<gene>
    <name evidence="4" type="ORF">AYL99_03078</name>
</gene>
<dbReference type="Pfam" id="PF03815">
    <property type="entry name" value="LCCL"/>
    <property type="match status" value="1"/>
</dbReference>
<evidence type="ECO:0000313" key="5">
    <source>
        <dbReference type="Proteomes" id="UP000078343"/>
    </source>
</evidence>
<protein>
    <recommendedName>
        <fullName evidence="3">LCCL domain-containing protein</fullName>
    </recommendedName>
</protein>
<dbReference type="RefSeq" id="XP_018697218.1">
    <property type="nucleotide sequence ID" value="XM_018834594.1"/>
</dbReference>
<reference evidence="4 5" key="1">
    <citation type="submission" date="2016-04" db="EMBL/GenBank/DDBJ databases">
        <title>Draft genome of Fonsecaea erecta CBS 125763.</title>
        <authorList>
            <person name="Weiss V.A."/>
            <person name="Vicente V.A."/>
            <person name="Raittz R.T."/>
            <person name="Moreno L.F."/>
            <person name="De Souza E.M."/>
            <person name="Pedrosa F.O."/>
            <person name="Steffens M.B."/>
            <person name="Faoro H."/>
            <person name="Tadra-Sfeir M.Z."/>
            <person name="Najafzadeh M.J."/>
            <person name="Felipe M.S."/>
            <person name="Teixeira M."/>
            <person name="Sun J."/>
            <person name="Xi L."/>
            <person name="Gomes R."/>
            <person name="De Azevedo C.M."/>
            <person name="Salgado C.G."/>
            <person name="Da Silva M.B."/>
            <person name="Nascimento M.F."/>
            <person name="Queiroz-Telles F."/>
            <person name="Attili D.S."/>
            <person name="Gorbushina A."/>
        </authorList>
    </citation>
    <scope>NUCLEOTIDE SEQUENCE [LARGE SCALE GENOMIC DNA]</scope>
    <source>
        <strain evidence="4 5">CBS 125763</strain>
    </source>
</reference>
<feature type="domain" description="LCCL" evidence="3">
    <location>
        <begin position="177"/>
        <end position="289"/>
    </location>
</feature>
<feature type="transmembrane region" description="Helical" evidence="2">
    <location>
        <begin position="131"/>
        <end position="152"/>
    </location>
</feature>
<sequence length="666" mass="72603">MSDGALSPSPDFSVVSSPSYEPGNSNGGHPLRNLHVVDPSRVGSSRESLLGPAELEDYDREEASILIAPPADGDGFSWARQNRLLKSKSPFQAVSKWIRGPQPPRVYHVQSSEWLQDACDRLLDRILPGRWLKLLALLALYVSWSGMFLLALPKSVISSIDSADGQPIRLDCTSRLWANSTACGLDGQECRPFDDNHFAFICPAGCKDVMLLEPHFIGSQEVNYRSLVVGGPQRLEDPASAVYRGDSFICAAAIHAGITTNSRGGCGVVLRTGERSNFPSVDAHGILSIGFPSNFPLSFTFNSSSSATAACKDSRWTFLGTSLLITSILSVFVTSAVTFFWSIFVGVFFHVALISDPPYYQDYADAVSLAFRRFLPAAFVGHVIYQYCVRRTLSDLKAPIERTVLWLGGCWVGALNNVTFDRIPISRLTPHDLKQQPGAILALSLIVGIILVIAVGQAWCFRTEGRMPRYLLFYGVVGVLLTALVLIPGMNLRIHHYILALILLPGTSLQTRPSLLYQGILVGLFINGVARWGFDSILQTPGQLLQDGGAVGSLVPHLSSAPVVGGDNNNITFTFDGDFALSSSSSSSSSSSAFDGIGVLVNDVLRFRAFKPDDMTFQWTRRVSQEPEFFRFAYVKRLDFAAGEWYGDFTAPAVWHGNGTWVPGAG</sequence>
<dbReference type="Proteomes" id="UP000078343">
    <property type="component" value="Unassembled WGS sequence"/>
</dbReference>
<keyword evidence="2" id="KW-0472">Membrane</keyword>
<dbReference type="GeneID" id="30007248"/>
<dbReference type="SUPFAM" id="SSF69848">
    <property type="entry name" value="LCCL domain"/>
    <property type="match status" value="1"/>
</dbReference>
<proteinExistence type="predicted"/>
<dbReference type="EMBL" id="LVYI01000002">
    <property type="protein sequence ID" value="OAP63851.1"/>
    <property type="molecule type" value="Genomic_DNA"/>
</dbReference>
<dbReference type="OrthoDB" id="441660at2759"/>
<dbReference type="PROSITE" id="PS50820">
    <property type="entry name" value="LCCL"/>
    <property type="match status" value="1"/>
</dbReference>
<dbReference type="AlphaFoldDB" id="A0A178ZWQ2"/>
<name>A0A178ZWQ2_9EURO</name>
<dbReference type="InterPro" id="IPR036609">
    <property type="entry name" value="LCCL_sf"/>
</dbReference>
<keyword evidence="2" id="KW-0812">Transmembrane</keyword>
<evidence type="ECO:0000313" key="4">
    <source>
        <dbReference type="EMBL" id="OAP63851.1"/>
    </source>
</evidence>
<keyword evidence="5" id="KW-1185">Reference proteome</keyword>
<dbReference type="Gene3D" id="2.170.130.20">
    <property type="entry name" value="LCCL-like domain"/>
    <property type="match status" value="1"/>
</dbReference>
<accession>A0A178ZWQ2</accession>
<feature type="transmembrane region" description="Helical" evidence="2">
    <location>
        <begin position="439"/>
        <end position="459"/>
    </location>
</feature>
<feature type="transmembrane region" description="Helical" evidence="2">
    <location>
        <begin position="471"/>
        <end position="494"/>
    </location>
</feature>
<keyword evidence="2" id="KW-1133">Transmembrane helix</keyword>
<evidence type="ECO:0000256" key="2">
    <source>
        <dbReference type="SAM" id="Phobius"/>
    </source>
</evidence>
<dbReference type="PANTHER" id="PTHR31331:SF1">
    <property type="entry name" value="CYSTEINE RICH SECRETORY PROTEIN LCCL DOMAIN CONTAINING 2"/>
    <property type="match status" value="1"/>
</dbReference>